<evidence type="ECO:0000256" key="12">
    <source>
        <dbReference type="RuleBase" id="RU003784"/>
    </source>
</evidence>
<comment type="catalytic activity">
    <reaction evidence="9 10 11">
        <text>adenosine(37) in tRNA + dimethylallyl diphosphate = N(6)-dimethylallyladenosine(37) in tRNA + diphosphate</text>
        <dbReference type="Rhea" id="RHEA:26482"/>
        <dbReference type="Rhea" id="RHEA-COMP:10162"/>
        <dbReference type="Rhea" id="RHEA-COMP:10375"/>
        <dbReference type="ChEBI" id="CHEBI:33019"/>
        <dbReference type="ChEBI" id="CHEBI:57623"/>
        <dbReference type="ChEBI" id="CHEBI:74411"/>
        <dbReference type="ChEBI" id="CHEBI:74415"/>
        <dbReference type="EC" id="2.5.1.75"/>
    </reaction>
</comment>
<dbReference type="EC" id="2.5.1.75" evidence="10"/>
<feature type="binding site" evidence="10">
    <location>
        <begin position="20"/>
        <end position="25"/>
    </location>
    <ligand>
        <name>substrate</name>
    </ligand>
</feature>
<proteinExistence type="inferred from homology"/>
<sequence>MSEHDAAGQRPPVLAITGPTACGKSGLAVAIAEEFAGTVINADSMQIYRELPILTARPTPADEARVPHRLYGVLSAAEACSAERWRAMAIAEIDAALAAARLPILVGGTGLYLRALLRGMAPVPDIPPEVRESVRRRQASLTAPALHAELAAKDARMAARLRPADSQRIARALEVMEATGRSLADYQSQADAGAGAYDALVIATLPPRRPLYEKIDRRLAEMVATGALDEVRHLMDMHLDPSLPAMKAVGVPDLMAHLRGETSLDQALAAAQQATRRYAKRQMTWLRHQTPKDADKVIFHHAQLSERLTPIIFNEIRQFMLTAQP</sequence>
<comment type="cofactor">
    <cofactor evidence="1 10">
        <name>Mg(2+)</name>
        <dbReference type="ChEBI" id="CHEBI:18420"/>
    </cofactor>
</comment>
<comment type="function">
    <text evidence="2 10 12">Catalyzes the transfer of a dimethylallyl group onto the adenine at position 37 in tRNAs that read codons beginning with uridine, leading to the formation of N6-(dimethylallyl)adenosine (i(6)A).</text>
</comment>
<dbReference type="GO" id="GO:0052381">
    <property type="term" value="F:tRNA dimethylallyltransferase activity"/>
    <property type="evidence" value="ECO:0007669"/>
    <property type="project" value="UniProtKB-UniRule"/>
</dbReference>
<dbReference type="AlphaFoldDB" id="A0A369TEA7"/>
<dbReference type="Gene3D" id="3.40.50.300">
    <property type="entry name" value="P-loop containing nucleotide triphosphate hydrolases"/>
    <property type="match status" value="1"/>
</dbReference>
<comment type="caution">
    <text evidence="10">Lacks conserved residue(s) required for the propagation of feature annotation.</text>
</comment>
<feature type="site" description="Interaction with substrate tRNA" evidence="10">
    <location>
        <position position="131"/>
    </location>
</feature>
<dbReference type="NCBIfam" id="TIGR00174">
    <property type="entry name" value="miaA"/>
    <property type="match status" value="1"/>
</dbReference>
<dbReference type="RefSeq" id="WP_114581280.1">
    <property type="nucleotide sequence ID" value="NZ_QPMH01000004.1"/>
</dbReference>
<dbReference type="GO" id="GO:0005524">
    <property type="term" value="F:ATP binding"/>
    <property type="evidence" value="ECO:0007669"/>
    <property type="project" value="UniProtKB-UniRule"/>
</dbReference>
<evidence type="ECO:0000313" key="15">
    <source>
        <dbReference type="Proteomes" id="UP000253941"/>
    </source>
</evidence>
<dbReference type="SUPFAM" id="SSF52540">
    <property type="entry name" value="P-loop containing nucleoside triphosphate hydrolases"/>
    <property type="match status" value="2"/>
</dbReference>
<organism evidence="14 15">
    <name type="scientific">Ferruginivarius sediminum</name>
    <dbReference type="NCBI Taxonomy" id="2661937"/>
    <lineage>
        <taxon>Bacteria</taxon>
        <taxon>Pseudomonadati</taxon>
        <taxon>Pseudomonadota</taxon>
        <taxon>Alphaproteobacteria</taxon>
        <taxon>Rhodospirillales</taxon>
        <taxon>Rhodospirillaceae</taxon>
        <taxon>Ferruginivarius</taxon>
    </lineage>
</organism>
<keyword evidence="8 10" id="KW-0460">Magnesium</keyword>
<keyword evidence="4 10" id="KW-0808">Transferase</keyword>
<evidence type="ECO:0000256" key="1">
    <source>
        <dbReference type="ARBA" id="ARBA00001946"/>
    </source>
</evidence>
<feature type="region of interest" description="Interaction with substrate tRNA" evidence="10">
    <location>
        <begin position="167"/>
        <end position="171"/>
    </location>
</feature>
<dbReference type="HAMAP" id="MF_00185">
    <property type="entry name" value="IPP_trans"/>
    <property type="match status" value="1"/>
</dbReference>
<evidence type="ECO:0000256" key="8">
    <source>
        <dbReference type="ARBA" id="ARBA00022842"/>
    </source>
</evidence>
<evidence type="ECO:0000256" key="7">
    <source>
        <dbReference type="ARBA" id="ARBA00022840"/>
    </source>
</evidence>
<accession>A0A369TEA7</accession>
<evidence type="ECO:0000256" key="2">
    <source>
        <dbReference type="ARBA" id="ARBA00003213"/>
    </source>
</evidence>
<dbReference type="PANTHER" id="PTHR11088:SF60">
    <property type="entry name" value="TRNA DIMETHYLALLYLTRANSFERASE"/>
    <property type="match status" value="1"/>
</dbReference>
<reference evidence="14 15" key="1">
    <citation type="submission" date="2018-07" db="EMBL/GenBank/DDBJ databases">
        <title>Venubactetium sediminum gen. nov., sp. nov., isolated from a marine solar saltern.</title>
        <authorList>
            <person name="Wang S."/>
        </authorList>
    </citation>
    <scope>NUCLEOTIDE SEQUENCE [LARGE SCALE GENOMIC DNA]</scope>
    <source>
        <strain evidence="14 15">WD2A32</strain>
    </source>
</reference>
<dbReference type="GO" id="GO:0006400">
    <property type="term" value="P:tRNA modification"/>
    <property type="evidence" value="ECO:0007669"/>
    <property type="project" value="TreeGrafter"/>
</dbReference>
<dbReference type="EMBL" id="QPMH01000004">
    <property type="protein sequence ID" value="RDD62705.1"/>
    <property type="molecule type" value="Genomic_DNA"/>
</dbReference>
<feature type="site" description="Interaction with substrate tRNA" evidence="10">
    <location>
        <position position="109"/>
    </location>
</feature>
<keyword evidence="7 10" id="KW-0067">ATP-binding</keyword>
<comment type="caution">
    <text evidence="14">The sequence shown here is derived from an EMBL/GenBank/DDBJ whole genome shotgun (WGS) entry which is preliminary data.</text>
</comment>
<evidence type="ECO:0000256" key="11">
    <source>
        <dbReference type="RuleBase" id="RU003783"/>
    </source>
</evidence>
<dbReference type="PANTHER" id="PTHR11088">
    <property type="entry name" value="TRNA DIMETHYLALLYLTRANSFERASE"/>
    <property type="match status" value="1"/>
</dbReference>
<feature type="region of interest" description="Interaction with substrate tRNA" evidence="10">
    <location>
        <begin position="43"/>
        <end position="46"/>
    </location>
</feature>
<evidence type="ECO:0000256" key="9">
    <source>
        <dbReference type="ARBA" id="ARBA00049563"/>
    </source>
</evidence>
<dbReference type="Gene3D" id="1.10.20.140">
    <property type="match status" value="1"/>
</dbReference>
<evidence type="ECO:0000256" key="3">
    <source>
        <dbReference type="ARBA" id="ARBA00005842"/>
    </source>
</evidence>
<keyword evidence="15" id="KW-1185">Reference proteome</keyword>
<dbReference type="InterPro" id="IPR027417">
    <property type="entry name" value="P-loop_NTPase"/>
</dbReference>
<feature type="binding site" evidence="10">
    <location>
        <begin position="18"/>
        <end position="25"/>
    </location>
    <ligand>
        <name>ATP</name>
        <dbReference type="ChEBI" id="CHEBI:30616"/>
    </ligand>
</feature>
<keyword evidence="5 10" id="KW-0819">tRNA processing</keyword>
<evidence type="ECO:0000313" key="14">
    <source>
        <dbReference type="EMBL" id="RDD62705.1"/>
    </source>
</evidence>
<protein>
    <recommendedName>
        <fullName evidence="10">tRNA dimethylallyltransferase</fullName>
        <ecNumber evidence="10">2.5.1.75</ecNumber>
    </recommendedName>
    <alternativeName>
        <fullName evidence="10">Dimethylallyl diphosphate:tRNA dimethylallyltransferase</fullName>
        <shortName evidence="10">DMAPP:tRNA dimethylallyltransferase</shortName>
        <shortName evidence="10">DMATase</shortName>
    </alternativeName>
    <alternativeName>
        <fullName evidence="10">Isopentenyl-diphosphate:tRNA isopentenyltransferase</fullName>
        <shortName evidence="10">IPP transferase</shortName>
        <shortName evidence="10">IPPT</shortName>
        <shortName evidence="10">IPTase</shortName>
    </alternativeName>
</protein>
<evidence type="ECO:0000256" key="5">
    <source>
        <dbReference type="ARBA" id="ARBA00022694"/>
    </source>
</evidence>
<evidence type="ECO:0000256" key="10">
    <source>
        <dbReference type="HAMAP-Rule" id="MF_00185"/>
    </source>
</evidence>
<evidence type="ECO:0000256" key="13">
    <source>
        <dbReference type="RuleBase" id="RU003785"/>
    </source>
</evidence>
<dbReference type="Proteomes" id="UP000253941">
    <property type="component" value="Unassembled WGS sequence"/>
</dbReference>
<keyword evidence="6 10" id="KW-0547">Nucleotide-binding</keyword>
<evidence type="ECO:0000256" key="6">
    <source>
        <dbReference type="ARBA" id="ARBA00022741"/>
    </source>
</evidence>
<dbReference type="Pfam" id="PF01715">
    <property type="entry name" value="IPPT"/>
    <property type="match status" value="1"/>
</dbReference>
<comment type="subunit">
    <text evidence="10">Monomer.</text>
</comment>
<dbReference type="InterPro" id="IPR039657">
    <property type="entry name" value="Dimethylallyltransferase"/>
</dbReference>
<dbReference type="InterPro" id="IPR018022">
    <property type="entry name" value="IPT"/>
</dbReference>
<gene>
    <name evidence="10" type="primary">miaA</name>
    <name evidence="14" type="ORF">DRB17_05965</name>
</gene>
<name>A0A369TEA7_9PROT</name>
<evidence type="ECO:0000256" key="4">
    <source>
        <dbReference type="ARBA" id="ARBA00022679"/>
    </source>
</evidence>
<comment type="similarity">
    <text evidence="3 10 13">Belongs to the IPP transferase family.</text>
</comment>